<dbReference type="InterPro" id="IPR011009">
    <property type="entry name" value="Kinase-like_dom_sf"/>
</dbReference>
<dbReference type="EMBL" id="JBBNAF010000012">
    <property type="protein sequence ID" value="KAK9092249.1"/>
    <property type="molecule type" value="Genomic_DNA"/>
</dbReference>
<evidence type="ECO:0000256" key="16">
    <source>
        <dbReference type="ARBA" id="ARBA00048679"/>
    </source>
</evidence>
<dbReference type="Gene3D" id="1.10.510.10">
    <property type="entry name" value="Transferase(Phosphotransferase) domain 1"/>
    <property type="match status" value="1"/>
</dbReference>
<accession>A0AAP0HMJ4</accession>
<evidence type="ECO:0000313" key="26">
    <source>
        <dbReference type="Proteomes" id="UP001420932"/>
    </source>
</evidence>
<dbReference type="SMART" id="SM00473">
    <property type="entry name" value="PAN_AP"/>
    <property type="match status" value="1"/>
</dbReference>
<evidence type="ECO:0000259" key="22">
    <source>
        <dbReference type="PROSITE" id="PS50026"/>
    </source>
</evidence>
<evidence type="ECO:0000256" key="12">
    <source>
        <dbReference type="ARBA" id="ARBA00023157"/>
    </source>
</evidence>
<evidence type="ECO:0000256" key="11">
    <source>
        <dbReference type="ARBA" id="ARBA00023136"/>
    </source>
</evidence>
<dbReference type="PROSITE" id="PS50026">
    <property type="entry name" value="EGF_3"/>
    <property type="match status" value="1"/>
</dbReference>
<evidence type="ECO:0000259" key="24">
    <source>
        <dbReference type="PROSITE" id="PS50948"/>
    </source>
</evidence>
<evidence type="ECO:0000259" key="21">
    <source>
        <dbReference type="PROSITE" id="PS50011"/>
    </source>
</evidence>
<dbReference type="InterPro" id="IPR001245">
    <property type="entry name" value="Ser-Thr/Tyr_kinase_cat_dom"/>
</dbReference>
<dbReference type="PROSITE" id="PS50927">
    <property type="entry name" value="BULB_LECTIN"/>
    <property type="match status" value="1"/>
</dbReference>
<organism evidence="25 26">
    <name type="scientific">Stephania yunnanensis</name>
    <dbReference type="NCBI Taxonomy" id="152371"/>
    <lineage>
        <taxon>Eukaryota</taxon>
        <taxon>Viridiplantae</taxon>
        <taxon>Streptophyta</taxon>
        <taxon>Embryophyta</taxon>
        <taxon>Tracheophyta</taxon>
        <taxon>Spermatophyta</taxon>
        <taxon>Magnoliopsida</taxon>
        <taxon>Ranunculales</taxon>
        <taxon>Menispermaceae</taxon>
        <taxon>Menispermoideae</taxon>
        <taxon>Cissampelideae</taxon>
        <taxon>Stephania</taxon>
    </lineage>
</organism>
<dbReference type="CDD" id="cd00028">
    <property type="entry name" value="B_lectin"/>
    <property type="match status" value="1"/>
</dbReference>
<evidence type="ECO:0000256" key="1">
    <source>
        <dbReference type="ARBA" id="ARBA00004251"/>
    </source>
</evidence>
<gene>
    <name evidence="25" type="ORF">Syun_027160</name>
</gene>
<dbReference type="Pfam" id="PF00954">
    <property type="entry name" value="S_locus_glycop"/>
    <property type="match status" value="1"/>
</dbReference>
<dbReference type="EC" id="2.7.11.1" evidence="17"/>
<dbReference type="PROSITE" id="PS00108">
    <property type="entry name" value="PROTEIN_KINASE_ST"/>
    <property type="match status" value="1"/>
</dbReference>
<feature type="domain" description="Bulb-type lectin" evidence="23">
    <location>
        <begin position="22"/>
        <end position="150"/>
    </location>
</feature>
<dbReference type="InterPro" id="IPR036426">
    <property type="entry name" value="Bulb-type_lectin_dom_sf"/>
</dbReference>
<dbReference type="Pfam" id="PF07714">
    <property type="entry name" value="PK_Tyr_Ser-Thr"/>
    <property type="match status" value="1"/>
</dbReference>
<sequence length="829" mass="93017">MVSLISLLVLHSLFINRLCHATDTITYNKFLREGETIVSDGGTYALGFFSPGISKLSYIGIWYNKIPEKTVVWVANRNNPMKDSSMGVLKINEDGNLAIFNGNEADPVWSTKVSVPMSDNISSTLIYKLLNTGNLVLRDENKEDILWQSFDYPTNTRLPGMKLGWNLKSGLNWSLTSWKSRDDPSTGDFTYNFDPTGAPEFFIKKGLRKLWRSEPWNGLAKTLHSSTYYYTFVNNPDEISIIANSYNTSVLSRLYLDELGIGRRLNWIEDTQTWSNIWSSSDDSCDYYGKCGSFGSCHSSNGHYCSCLPGFEPKSPRDWDLKDGSKGCVRERELLCGKGDGFLKLEKMKIPDTSNARVDISLEITDCEIECRNNCSCTGYSSADVNGSGSGCLVWFGELIDIRDYTEGGQDLFVRVDAIELDNSMKDSKGSSFSKKKLVLLCVLIVVGLFIFISALCCFFKKARRRGLEHKERLQELLSMPTLATNEETNAKFDDLTIFDLDAIMLATERFSLANKLGFGGFGPVYKGKLSDGREIAVKRLSKNSGQGLIEFKNEIVLIAKLRHRNLVQILGCCVEEDEKMLIYEYMPNKSLDFLLFDRTGSTSMDWRIRHNIILGIARGVLYLHQDSIIRIVHRDLKASNILLDASMNPKISDFGMARIFGGNQTEGNTNRVVGTFGYMSPEYAMDGLFSAKSDVFSFGVLLLEIISGKKNTGFYCEDPSMNLIKHAWKLWRDGTPLELVDHAMGASFPEQEVVKFIQVGILCVQENAGDRPTMSTVILMLSNDSTTIPTPEQPAFILTRNYKHPNSWTTGTSSWSANEMSTIIVEGR</sequence>
<evidence type="ECO:0000256" key="4">
    <source>
        <dbReference type="ARBA" id="ARBA00022679"/>
    </source>
</evidence>
<comment type="catalytic activity">
    <reaction evidence="15 17">
        <text>L-threonyl-[protein] + ATP = O-phospho-L-threonyl-[protein] + ADP + H(+)</text>
        <dbReference type="Rhea" id="RHEA:46608"/>
        <dbReference type="Rhea" id="RHEA-COMP:11060"/>
        <dbReference type="Rhea" id="RHEA-COMP:11605"/>
        <dbReference type="ChEBI" id="CHEBI:15378"/>
        <dbReference type="ChEBI" id="CHEBI:30013"/>
        <dbReference type="ChEBI" id="CHEBI:30616"/>
        <dbReference type="ChEBI" id="CHEBI:61977"/>
        <dbReference type="ChEBI" id="CHEBI:456216"/>
        <dbReference type="EC" id="2.7.11.1"/>
    </reaction>
</comment>
<dbReference type="SUPFAM" id="SSF51110">
    <property type="entry name" value="alpha-D-mannose-specific plant lectins"/>
    <property type="match status" value="1"/>
</dbReference>
<protein>
    <recommendedName>
        <fullName evidence="17">Receptor-like serine/threonine-protein kinase</fullName>
        <ecNumber evidence="17">2.7.11.1</ecNumber>
    </recommendedName>
</protein>
<keyword evidence="11 19" id="KW-0472">Membrane</keyword>
<dbReference type="PIRSF" id="PIRSF000641">
    <property type="entry name" value="SRK"/>
    <property type="match status" value="1"/>
</dbReference>
<dbReference type="InterPro" id="IPR000858">
    <property type="entry name" value="S_locus_glycoprot_dom"/>
</dbReference>
<evidence type="ECO:0000313" key="25">
    <source>
        <dbReference type="EMBL" id="KAK9092249.1"/>
    </source>
</evidence>
<dbReference type="CDD" id="cd14066">
    <property type="entry name" value="STKc_IRAK"/>
    <property type="match status" value="1"/>
</dbReference>
<keyword evidence="6 20" id="KW-0732">Signal</keyword>
<comment type="caution">
    <text evidence="18">Lacks conserved residue(s) required for the propagation of feature annotation.</text>
</comment>
<dbReference type="Proteomes" id="UP001420932">
    <property type="component" value="Unassembled WGS sequence"/>
</dbReference>
<evidence type="ECO:0000256" key="18">
    <source>
        <dbReference type="PROSITE-ProRule" id="PRU00076"/>
    </source>
</evidence>
<dbReference type="CDD" id="cd01098">
    <property type="entry name" value="PAN_AP_plant"/>
    <property type="match status" value="1"/>
</dbReference>
<keyword evidence="13" id="KW-0675">Receptor</keyword>
<keyword evidence="8 17" id="KW-0418">Kinase</keyword>
<dbReference type="FunFam" id="3.30.200.20:FF:000330">
    <property type="entry name" value="G-type lectin S-receptor-like serine/threonine-protein kinase At4g03230"/>
    <property type="match status" value="1"/>
</dbReference>
<evidence type="ECO:0000256" key="19">
    <source>
        <dbReference type="SAM" id="Phobius"/>
    </source>
</evidence>
<dbReference type="Pfam" id="PF08276">
    <property type="entry name" value="PAN_2"/>
    <property type="match status" value="1"/>
</dbReference>
<comment type="subcellular location">
    <subcellularLocation>
        <location evidence="1">Cell membrane</location>
        <topology evidence="1">Single-pass type I membrane protein</topology>
    </subcellularLocation>
</comment>
<dbReference type="SMART" id="SM00108">
    <property type="entry name" value="B_lectin"/>
    <property type="match status" value="1"/>
</dbReference>
<dbReference type="AlphaFoldDB" id="A0AAP0HMJ4"/>
<feature type="signal peptide" evidence="20">
    <location>
        <begin position="1"/>
        <end position="21"/>
    </location>
</feature>
<dbReference type="GO" id="GO:0004674">
    <property type="term" value="F:protein serine/threonine kinase activity"/>
    <property type="evidence" value="ECO:0007669"/>
    <property type="project" value="UniProtKB-KW"/>
</dbReference>
<evidence type="ECO:0000256" key="5">
    <source>
        <dbReference type="ARBA" id="ARBA00022692"/>
    </source>
</evidence>
<dbReference type="InterPro" id="IPR000742">
    <property type="entry name" value="EGF"/>
</dbReference>
<dbReference type="InterPro" id="IPR003609">
    <property type="entry name" value="Pan_app"/>
</dbReference>
<feature type="transmembrane region" description="Helical" evidence="19">
    <location>
        <begin position="438"/>
        <end position="460"/>
    </location>
</feature>
<keyword evidence="7 17" id="KW-0547">Nucleotide-binding</keyword>
<keyword evidence="3 17" id="KW-0723">Serine/threonine-protein kinase</keyword>
<dbReference type="InterPro" id="IPR000719">
    <property type="entry name" value="Prot_kinase_dom"/>
</dbReference>
<dbReference type="PANTHER" id="PTHR27002">
    <property type="entry name" value="RECEPTOR-LIKE SERINE/THREONINE-PROTEIN KINASE SD1-8"/>
    <property type="match status" value="1"/>
</dbReference>
<reference evidence="25 26" key="1">
    <citation type="submission" date="2024-01" db="EMBL/GenBank/DDBJ databases">
        <title>Genome assemblies of Stephania.</title>
        <authorList>
            <person name="Yang L."/>
        </authorList>
    </citation>
    <scope>NUCLEOTIDE SEQUENCE [LARGE SCALE GENOMIC DNA]</scope>
    <source>
        <strain evidence="25">YNDBR</strain>
        <tissue evidence="25">Leaf</tissue>
    </source>
</reference>
<dbReference type="InterPro" id="IPR008271">
    <property type="entry name" value="Ser/Thr_kinase_AS"/>
</dbReference>
<dbReference type="Pfam" id="PF01453">
    <property type="entry name" value="B_lectin"/>
    <property type="match status" value="1"/>
</dbReference>
<keyword evidence="9 17" id="KW-0067">ATP-binding</keyword>
<dbReference type="Gene3D" id="2.90.10.10">
    <property type="entry name" value="Bulb-type lectin domain"/>
    <property type="match status" value="1"/>
</dbReference>
<feature type="domain" description="Protein kinase" evidence="21">
    <location>
        <begin position="511"/>
        <end position="797"/>
    </location>
</feature>
<keyword evidence="18" id="KW-0245">EGF-like domain</keyword>
<dbReference type="InterPro" id="IPR024171">
    <property type="entry name" value="SRK-like_kinase"/>
</dbReference>
<feature type="domain" description="Apple" evidence="24">
    <location>
        <begin position="336"/>
        <end position="417"/>
    </location>
</feature>
<keyword evidence="5 19" id="KW-0812">Transmembrane</keyword>
<dbReference type="PROSITE" id="PS50011">
    <property type="entry name" value="PROTEIN_KINASE_DOM"/>
    <property type="match status" value="1"/>
</dbReference>
<evidence type="ECO:0000256" key="20">
    <source>
        <dbReference type="SAM" id="SignalP"/>
    </source>
</evidence>
<dbReference type="PROSITE" id="PS50948">
    <property type="entry name" value="PAN"/>
    <property type="match status" value="1"/>
</dbReference>
<keyword evidence="26" id="KW-1185">Reference proteome</keyword>
<feature type="domain" description="EGF-like" evidence="22">
    <location>
        <begin position="281"/>
        <end position="317"/>
    </location>
</feature>
<dbReference type="FunFam" id="1.10.510.10:FF:000060">
    <property type="entry name" value="G-type lectin S-receptor-like serine/threonine-protein kinase"/>
    <property type="match status" value="1"/>
</dbReference>
<name>A0AAP0HMJ4_9MAGN</name>
<evidence type="ECO:0000256" key="14">
    <source>
        <dbReference type="ARBA" id="ARBA00023180"/>
    </source>
</evidence>
<proteinExistence type="inferred from homology"/>
<dbReference type="GO" id="GO:0005886">
    <property type="term" value="C:plasma membrane"/>
    <property type="evidence" value="ECO:0007669"/>
    <property type="project" value="UniProtKB-SubCell"/>
</dbReference>
<feature type="chain" id="PRO_5042921158" description="Receptor-like serine/threonine-protein kinase" evidence="20">
    <location>
        <begin position="22"/>
        <end position="829"/>
    </location>
</feature>
<comment type="similarity">
    <text evidence="17">Belongs to the protein kinase superfamily. Ser/Thr protein kinase family.</text>
</comment>
<dbReference type="SMART" id="SM00220">
    <property type="entry name" value="S_TKc"/>
    <property type="match status" value="1"/>
</dbReference>
<dbReference type="GO" id="GO:0005524">
    <property type="term" value="F:ATP binding"/>
    <property type="evidence" value="ECO:0007669"/>
    <property type="project" value="UniProtKB-KW"/>
</dbReference>
<evidence type="ECO:0000256" key="7">
    <source>
        <dbReference type="ARBA" id="ARBA00022741"/>
    </source>
</evidence>
<evidence type="ECO:0000259" key="23">
    <source>
        <dbReference type="PROSITE" id="PS50927"/>
    </source>
</evidence>
<dbReference type="SUPFAM" id="SSF56112">
    <property type="entry name" value="Protein kinase-like (PK-like)"/>
    <property type="match status" value="1"/>
</dbReference>
<dbReference type="FunFam" id="2.90.10.10:FF:000029">
    <property type="entry name" value="G-type lectin S-receptor-like serine/threonine-protein kinase"/>
    <property type="match status" value="1"/>
</dbReference>
<keyword evidence="14" id="KW-0325">Glycoprotein</keyword>
<keyword evidence="10 19" id="KW-1133">Transmembrane helix</keyword>
<keyword evidence="4 17" id="KW-0808">Transferase</keyword>
<evidence type="ECO:0000256" key="6">
    <source>
        <dbReference type="ARBA" id="ARBA00022729"/>
    </source>
</evidence>
<evidence type="ECO:0000256" key="10">
    <source>
        <dbReference type="ARBA" id="ARBA00022989"/>
    </source>
</evidence>
<evidence type="ECO:0000256" key="13">
    <source>
        <dbReference type="ARBA" id="ARBA00023170"/>
    </source>
</evidence>
<keyword evidence="2" id="KW-1003">Cell membrane</keyword>
<keyword evidence="12" id="KW-1015">Disulfide bond</keyword>
<evidence type="ECO:0000256" key="2">
    <source>
        <dbReference type="ARBA" id="ARBA00022475"/>
    </source>
</evidence>
<dbReference type="GO" id="GO:0048544">
    <property type="term" value="P:recognition of pollen"/>
    <property type="evidence" value="ECO:0007669"/>
    <property type="project" value="InterPro"/>
</dbReference>
<evidence type="ECO:0000256" key="8">
    <source>
        <dbReference type="ARBA" id="ARBA00022777"/>
    </source>
</evidence>
<evidence type="ECO:0000256" key="15">
    <source>
        <dbReference type="ARBA" id="ARBA00047899"/>
    </source>
</evidence>
<evidence type="ECO:0000256" key="17">
    <source>
        <dbReference type="PIRNR" id="PIRNR000641"/>
    </source>
</evidence>
<dbReference type="CDD" id="cd00054">
    <property type="entry name" value="EGF_CA"/>
    <property type="match status" value="1"/>
</dbReference>
<evidence type="ECO:0000256" key="3">
    <source>
        <dbReference type="ARBA" id="ARBA00022527"/>
    </source>
</evidence>
<dbReference type="PANTHER" id="PTHR27002:SF1095">
    <property type="entry name" value="G-TYPE LECTIN S-RECEPTOR-LIKE SERINE_THREONINE-PROTEIN KINASE RKS1"/>
    <property type="match status" value="1"/>
</dbReference>
<evidence type="ECO:0000256" key="9">
    <source>
        <dbReference type="ARBA" id="ARBA00022840"/>
    </source>
</evidence>
<dbReference type="Gene3D" id="3.30.200.20">
    <property type="entry name" value="Phosphorylase Kinase, domain 1"/>
    <property type="match status" value="1"/>
</dbReference>
<comment type="catalytic activity">
    <reaction evidence="16 17">
        <text>L-seryl-[protein] + ATP = O-phospho-L-seryl-[protein] + ADP + H(+)</text>
        <dbReference type="Rhea" id="RHEA:17989"/>
        <dbReference type="Rhea" id="RHEA-COMP:9863"/>
        <dbReference type="Rhea" id="RHEA-COMP:11604"/>
        <dbReference type="ChEBI" id="CHEBI:15378"/>
        <dbReference type="ChEBI" id="CHEBI:29999"/>
        <dbReference type="ChEBI" id="CHEBI:30616"/>
        <dbReference type="ChEBI" id="CHEBI:83421"/>
        <dbReference type="ChEBI" id="CHEBI:456216"/>
        <dbReference type="EC" id="2.7.11.1"/>
    </reaction>
</comment>
<dbReference type="InterPro" id="IPR001480">
    <property type="entry name" value="Bulb-type_lectin_dom"/>
</dbReference>
<comment type="caution">
    <text evidence="25">The sequence shown here is derived from an EMBL/GenBank/DDBJ whole genome shotgun (WGS) entry which is preliminary data.</text>
</comment>